<name>A0ABD3RKI7_9STRA</name>
<comment type="caution">
    <text evidence="1">The sequence shown here is derived from an EMBL/GenBank/DDBJ whole genome shotgun (WGS) entry which is preliminary data.</text>
</comment>
<dbReference type="EMBL" id="JALLPB020000552">
    <property type="protein sequence ID" value="KAL3808050.1"/>
    <property type="molecule type" value="Genomic_DNA"/>
</dbReference>
<organism evidence="1 2">
    <name type="scientific">Cyclostephanos tholiformis</name>
    <dbReference type="NCBI Taxonomy" id="382380"/>
    <lineage>
        <taxon>Eukaryota</taxon>
        <taxon>Sar</taxon>
        <taxon>Stramenopiles</taxon>
        <taxon>Ochrophyta</taxon>
        <taxon>Bacillariophyta</taxon>
        <taxon>Coscinodiscophyceae</taxon>
        <taxon>Thalassiosirophycidae</taxon>
        <taxon>Stephanodiscales</taxon>
        <taxon>Stephanodiscaceae</taxon>
        <taxon>Cyclostephanos</taxon>
    </lineage>
</organism>
<evidence type="ECO:0000313" key="2">
    <source>
        <dbReference type="Proteomes" id="UP001530377"/>
    </source>
</evidence>
<protein>
    <submittedName>
        <fullName evidence="1">Uncharacterized protein</fullName>
    </submittedName>
</protein>
<keyword evidence="2" id="KW-1185">Reference proteome</keyword>
<proteinExistence type="predicted"/>
<dbReference type="Proteomes" id="UP001530377">
    <property type="component" value="Unassembled WGS sequence"/>
</dbReference>
<dbReference type="AlphaFoldDB" id="A0ABD3RKI7"/>
<sequence length="664" mass="71797">MLCEEPGCHLLAIVIVNLTFGDEELNRDLLTMDADGGDLQLVDCLGYALLLSSLTAEQLAAIGPMPLTSRDGVPHSPRGLLSNLFSLLEEKLNVRYRDTGVEDTTSKDDAGRSTSLSSIVYGHNSPDRPFSETLPWCLGALKNLTRPGKLAPSSIVAYDSSSSEIGEELTLATYDRGGGGMDTSDVVAAQAILDSGILPVLLRALWNVDDVDDDARYLPNTPFDQALSTLMHMTSVPRIRRTLREDHGCVGVLTNIVNRGKETIGDVLLRSKDDADVESMRQLSLQCLKARMALSYLVADTEITANGEHGSATVLAVHETHGLLELLSNCLHGRGKDGVGGYSSTAFGLKGVLYGMRIILSERMNREAFVVASAGDNNARRLNALLTKALARHALMGGRRTTDTIMDDEAAEHAVVSMYHMTSHGLDEELLGFTRPYSRAAFLPEVYGTEKKMGGREVLAKVLVAYMNKVGITARGWHSANQILLRVDYLKFAGSVADLTYAGKRFPSRSDFDFDDSTLSIIGNVSGDDIRRRGAMPTRDLFDRAISRSKKVVVGMTTRVSLHGGGGEEGGGEDDTLYSSALAAAEDLVLRIGSGRRTYDDELDIYALAGDVAYYADGADVFLGHTWRWDDGRGDLIERMYSAAETEARVVVSNDAGCGPAARA</sequence>
<reference evidence="1 2" key="1">
    <citation type="submission" date="2024-10" db="EMBL/GenBank/DDBJ databases">
        <title>Updated reference genomes for cyclostephanoid diatoms.</title>
        <authorList>
            <person name="Roberts W.R."/>
            <person name="Alverson A.J."/>
        </authorList>
    </citation>
    <scope>NUCLEOTIDE SEQUENCE [LARGE SCALE GENOMIC DNA]</scope>
    <source>
        <strain evidence="1 2">AJA228-03</strain>
    </source>
</reference>
<evidence type="ECO:0000313" key="1">
    <source>
        <dbReference type="EMBL" id="KAL3808050.1"/>
    </source>
</evidence>
<accession>A0ABD3RKI7</accession>
<gene>
    <name evidence="1" type="ORF">ACHAXA_001900</name>
</gene>